<reference evidence="2" key="1">
    <citation type="submission" date="2016-05" db="EMBL/GenBank/DDBJ databases">
        <authorList>
            <person name="Lavstsen T."/>
            <person name="Jespersen J.S."/>
        </authorList>
    </citation>
    <scope>NUCLEOTIDE SEQUENCE</scope>
    <source>
        <tissue evidence="2">Brain</tissue>
    </source>
</reference>
<organism evidence="2">
    <name type="scientific">Nothobranchius furzeri</name>
    <name type="common">Turquoise killifish</name>
    <dbReference type="NCBI Taxonomy" id="105023"/>
    <lineage>
        <taxon>Eukaryota</taxon>
        <taxon>Metazoa</taxon>
        <taxon>Chordata</taxon>
        <taxon>Craniata</taxon>
        <taxon>Vertebrata</taxon>
        <taxon>Euteleostomi</taxon>
        <taxon>Actinopterygii</taxon>
        <taxon>Neopterygii</taxon>
        <taxon>Teleostei</taxon>
        <taxon>Neoteleostei</taxon>
        <taxon>Acanthomorphata</taxon>
        <taxon>Ovalentaria</taxon>
        <taxon>Atherinomorphae</taxon>
        <taxon>Cyprinodontiformes</taxon>
        <taxon>Nothobranchiidae</taxon>
        <taxon>Nothobranchius</taxon>
    </lineage>
</organism>
<keyword evidence="1" id="KW-1133">Transmembrane helix</keyword>
<sequence length="157" mass="17512">HPWCRIRQSVLGTPLVSREQVSPWCLRHWNRCSPATLFWTLATPSCASLFSTAFALLRGEEFGLQNSLLVQQLSVFSLLVTILSSTSLLHFTIGPMLTHPVYVCEHGAMPLILGVGLLKRLEAFVNLEWGELWACVEDPLPFVLPPDLDLHCFAVGD</sequence>
<feature type="transmembrane region" description="Helical" evidence="1">
    <location>
        <begin position="69"/>
        <end position="93"/>
    </location>
</feature>
<proteinExistence type="predicted"/>
<dbReference type="EMBL" id="HAEJ01016973">
    <property type="protein sequence ID" value="SBS57430.1"/>
    <property type="molecule type" value="Transcribed_RNA"/>
</dbReference>
<feature type="transmembrane region" description="Helical" evidence="1">
    <location>
        <begin position="37"/>
        <end position="57"/>
    </location>
</feature>
<reference evidence="2" key="2">
    <citation type="submission" date="2016-06" db="EMBL/GenBank/DDBJ databases">
        <title>The genome of a short-lived fish provides insights into sex chromosome evolution and the genetic control of aging.</title>
        <authorList>
            <person name="Reichwald K."/>
            <person name="Felder M."/>
            <person name="Petzold A."/>
            <person name="Koch P."/>
            <person name="Groth M."/>
            <person name="Platzer M."/>
        </authorList>
    </citation>
    <scope>NUCLEOTIDE SEQUENCE</scope>
    <source>
        <tissue evidence="2">Brain</tissue>
    </source>
</reference>
<dbReference type="AlphaFoldDB" id="A0A1A8VAK9"/>
<name>A0A1A8VAK9_NOTFU</name>
<feature type="non-terminal residue" evidence="2">
    <location>
        <position position="157"/>
    </location>
</feature>
<gene>
    <name evidence="2" type="primary">Nfu_g_1_014784</name>
</gene>
<accession>A0A1A8VAK9</accession>
<feature type="non-terminal residue" evidence="2">
    <location>
        <position position="1"/>
    </location>
</feature>
<keyword evidence="1" id="KW-0812">Transmembrane</keyword>
<keyword evidence="1" id="KW-0472">Membrane</keyword>
<evidence type="ECO:0000313" key="2">
    <source>
        <dbReference type="EMBL" id="SBS57430.1"/>
    </source>
</evidence>
<evidence type="ECO:0000256" key="1">
    <source>
        <dbReference type="SAM" id="Phobius"/>
    </source>
</evidence>
<protein>
    <submittedName>
        <fullName evidence="2">Uncharacterized protein</fullName>
    </submittedName>
</protein>